<protein>
    <recommendedName>
        <fullName evidence="3">J domain-containing protein</fullName>
    </recommendedName>
</protein>
<evidence type="ECO:0008006" key="3">
    <source>
        <dbReference type="Google" id="ProtNLM"/>
    </source>
</evidence>
<dbReference type="RefSeq" id="XP_009828973.1">
    <property type="nucleotide sequence ID" value="XM_009830671.1"/>
</dbReference>
<feature type="transmembrane region" description="Helical" evidence="1">
    <location>
        <begin position="141"/>
        <end position="161"/>
    </location>
</feature>
<dbReference type="VEuPathDB" id="FungiDB:H257_05717"/>
<organism evidence="2">
    <name type="scientific">Aphanomyces astaci</name>
    <name type="common">Crayfish plague agent</name>
    <dbReference type="NCBI Taxonomy" id="112090"/>
    <lineage>
        <taxon>Eukaryota</taxon>
        <taxon>Sar</taxon>
        <taxon>Stramenopiles</taxon>
        <taxon>Oomycota</taxon>
        <taxon>Saprolegniomycetes</taxon>
        <taxon>Saprolegniales</taxon>
        <taxon>Verrucalvaceae</taxon>
        <taxon>Aphanomyces</taxon>
    </lineage>
</organism>
<dbReference type="EMBL" id="KI913124">
    <property type="protein sequence ID" value="ETV81115.1"/>
    <property type="molecule type" value="Genomic_DNA"/>
</dbReference>
<feature type="transmembrane region" description="Helical" evidence="1">
    <location>
        <begin position="12"/>
        <end position="32"/>
    </location>
</feature>
<reference evidence="2" key="1">
    <citation type="submission" date="2013-12" db="EMBL/GenBank/DDBJ databases">
        <title>The Genome Sequence of Aphanomyces astaci APO3.</title>
        <authorList>
            <consortium name="The Broad Institute Genomics Platform"/>
            <person name="Russ C."/>
            <person name="Tyler B."/>
            <person name="van West P."/>
            <person name="Dieguez-Uribeondo J."/>
            <person name="Young S.K."/>
            <person name="Zeng Q."/>
            <person name="Gargeya S."/>
            <person name="Fitzgerald M."/>
            <person name="Abouelleil A."/>
            <person name="Alvarado L."/>
            <person name="Chapman S.B."/>
            <person name="Gainer-Dewar J."/>
            <person name="Goldberg J."/>
            <person name="Griggs A."/>
            <person name="Gujja S."/>
            <person name="Hansen M."/>
            <person name="Howarth C."/>
            <person name="Imamovic A."/>
            <person name="Ireland A."/>
            <person name="Larimer J."/>
            <person name="McCowan C."/>
            <person name="Murphy C."/>
            <person name="Pearson M."/>
            <person name="Poon T.W."/>
            <person name="Priest M."/>
            <person name="Roberts A."/>
            <person name="Saif S."/>
            <person name="Shea T."/>
            <person name="Sykes S."/>
            <person name="Wortman J."/>
            <person name="Nusbaum C."/>
            <person name="Birren B."/>
        </authorList>
    </citation>
    <scope>NUCLEOTIDE SEQUENCE [LARGE SCALE GENOMIC DNA]</scope>
    <source>
        <strain evidence="2">APO3</strain>
    </source>
</reference>
<sequence length="296" mass="34019">MQVWTEAKEDCMWLVYYLCFIAPMHSLLVKYLESRGKRISSGQVMAWIAAFTLFSMFLPLIVRGRIQSQSPYRLLGVSRYGDAYSWAQVYAALKQRYVDGKLSPEEWTQVDAAYDILYDPHVRRAHDGWGPDFQVQLQKDMLFNVALFYMLWAVGVFIATAGRKYQSGRDLAVAALLVVRYQTLAKTSIWECMYVVWQTLVFEVSVRFFSYDPRLTLLSQATPFELVMALHIIFPASLLGYTSYKRLLFVDMLKHRHDCLSLALRTNEETKLKLRELSVAATAAADNQIGAESKVN</sequence>
<dbReference type="AlphaFoldDB" id="W4GN53"/>
<feature type="transmembrane region" description="Helical" evidence="1">
    <location>
        <begin position="44"/>
        <end position="62"/>
    </location>
</feature>
<proteinExistence type="predicted"/>
<keyword evidence="1" id="KW-0812">Transmembrane</keyword>
<feature type="transmembrane region" description="Helical" evidence="1">
    <location>
        <begin position="226"/>
        <end position="244"/>
    </location>
</feature>
<keyword evidence="1" id="KW-1133">Transmembrane helix</keyword>
<dbReference type="OrthoDB" id="72245at2759"/>
<dbReference type="GeneID" id="20807713"/>
<dbReference type="InterPro" id="IPR036869">
    <property type="entry name" value="J_dom_sf"/>
</dbReference>
<dbReference type="SUPFAM" id="SSF46565">
    <property type="entry name" value="Chaperone J-domain"/>
    <property type="match status" value="1"/>
</dbReference>
<evidence type="ECO:0000256" key="1">
    <source>
        <dbReference type="SAM" id="Phobius"/>
    </source>
</evidence>
<evidence type="ECO:0000313" key="2">
    <source>
        <dbReference type="EMBL" id="ETV81115.1"/>
    </source>
</evidence>
<gene>
    <name evidence="2" type="ORF">H257_05717</name>
</gene>
<accession>W4GN53</accession>
<keyword evidence="1" id="KW-0472">Membrane</keyword>
<name>W4GN53_APHAT</name>